<reference evidence="2 3" key="1">
    <citation type="submission" date="2017-11" db="EMBL/GenBank/DDBJ databases">
        <title>Revised Sequence and Annotation of the Rhodobaca barguzinensis strain alga05 Genome.</title>
        <authorList>
            <person name="Kopejtka K."/>
            <person name="Tomasch J.M."/>
            <person name="Bunk B."/>
            <person name="Koblizek M."/>
        </authorList>
    </citation>
    <scope>NUCLEOTIDE SEQUENCE [LARGE SCALE GENOMIC DNA]</scope>
    <source>
        <strain evidence="3">alga05</strain>
    </source>
</reference>
<gene>
    <name evidence="2" type="ORF">BG454_09790</name>
</gene>
<proteinExistence type="predicted"/>
<protein>
    <submittedName>
        <fullName evidence="2">DUF1489 domain-containing protein</fullName>
    </submittedName>
</protein>
<feature type="compositionally biased region" description="Basic and acidic residues" evidence="1">
    <location>
        <begin position="110"/>
        <end position="129"/>
    </location>
</feature>
<dbReference type="AlphaFoldDB" id="A0A2K8KEA4"/>
<name>A0A2K8KEA4_9RHOB</name>
<dbReference type="Pfam" id="PF07370">
    <property type="entry name" value="DUF1489"/>
    <property type="match status" value="1"/>
</dbReference>
<dbReference type="PIRSF" id="PIRSF032025">
    <property type="entry name" value="UCP032025"/>
    <property type="match status" value="1"/>
</dbReference>
<sequence>MSNTIHLIKLCVGAEQVEDLIQWQNSARAKGADGLPRHVTRMRPKRATEILDGGSLYWVFKGVVLARQRILRLDEVTGADGIARCAIVLDPDIIRTAAATKRPFQGWRYLKPEDAPPDLPKARAGDDKLPPELDAALAELGLQ</sequence>
<organism evidence="2 3">
    <name type="scientific">Roseinatronobacter bogoriensis subsp. barguzinensis</name>
    <dbReference type="NCBI Taxonomy" id="441209"/>
    <lineage>
        <taxon>Bacteria</taxon>
        <taxon>Pseudomonadati</taxon>
        <taxon>Pseudomonadota</taxon>
        <taxon>Alphaproteobacteria</taxon>
        <taxon>Rhodobacterales</taxon>
        <taxon>Paracoccaceae</taxon>
        <taxon>Roseinatronobacter</taxon>
    </lineage>
</organism>
<feature type="region of interest" description="Disordered" evidence="1">
    <location>
        <begin position="108"/>
        <end position="129"/>
    </location>
</feature>
<evidence type="ECO:0000256" key="1">
    <source>
        <dbReference type="SAM" id="MobiDB-lite"/>
    </source>
</evidence>
<dbReference type="Proteomes" id="UP000228948">
    <property type="component" value="Chromosome"/>
</dbReference>
<keyword evidence="3" id="KW-1185">Reference proteome</keyword>
<accession>A0A2K8KEA4</accession>
<dbReference type="EMBL" id="CP024899">
    <property type="protein sequence ID" value="ATX66075.1"/>
    <property type="molecule type" value="Genomic_DNA"/>
</dbReference>
<dbReference type="KEGG" id="rbg:BG454_09790"/>
<dbReference type="OrthoDB" id="9798292at2"/>
<evidence type="ECO:0000313" key="2">
    <source>
        <dbReference type="EMBL" id="ATX66075.1"/>
    </source>
</evidence>
<dbReference type="InterPro" id="IPR008320">
    <property type="entry name" value="UCP032025"/>
</dbReference>
<dbReference type="STRING" id="441209.GCA_001870665_01735"/>
<dbReference type="RefSeq" id="WP_071480598.1">
    <property type="nucleotide sequence ID" value="NZ_CP024899.1"/>
</dbReference>
<evidence type="ECO:0000313" key="3">
    <source>
        <dbReference type="Proteomes" id="UP000228948"/>
    </source>
</evidence>